<reference evidence="1 2" key="1">
    <citation type="submission" date="2018-03" db="EMBL/GenBank/DDBJ databases">
        <title>Chitinolytic properties of Streptosporangium nondiastaticum TBG75A20.</title>
        <authorList>
            <person name="Gayathri V."/>
            <person name="Shiburaj S."/>
        </authorList>
    </citation>
    <scope>NUCLEOTIDE SEQUENCE [LARGE SCALE GENOMIC DNA]</scope>
    <source>
        <strain evidence="1 2">TBG75A20</strain>
    </source>
</reference>
<dbReference type="AlphaFoldDB" id="A0A9X7JI72"/>
<accession>A0A9X7JI72</accession>
<dbReference type="RefSeq" id="WP_223268625.1">
    <property type="nucleotide sequence ID" value="NZ_PXWG01000345.1"/>
</dbReference>
<comment type="caution">
    <text evidence="1">The sequence shown here is derived from an EMBL/GenBank/DDBJ whole genome shotgun (WGS) entry which is preliminary data.</text>
</comment>
<protein>
    <submittedName>
        <fullName evidence="1">Uncharacterized protein</fullName>
    </submittedName>
</protein>
<feature type="non-terminal residue" evidence="1">
    <location>
        <position position="117"/>
    </location>
</feature>
<sequence length="117" mass="12475">MSRLLPLDAAAHIAEMFAGSANDSGDLRLVLACVHSLDDEQVESLLAALVGCCVPDQPSHHGLLLSAHENTMLPWVDLSSEQGKPELTPGPVTAKILCNQVTYSRLSYQAGPGVRRT</sequence>
<proteinExistence type="predicted"/>
<organism evidence="1 2">
    <name type="scientific">Streptosporangium nondiastaticum</name>
    <dbReference type="NCBI Taxonomy" id="35764"/>
    <lineage>
        <taxon>Bacteria</taxon>
        <taxon>Bacillati</taxon>
        <taxon>Actinomycetota</taxon>
        <taxon>Actinomycetes</taxon>
        <taxon>Streptosporangiales</taxon>
        <taxon>Streptosporangiaceae</taxon>
        <taxon>Streptosporangium</taxon>
    </lineage>
</organism>
<gene>
    <name evidence="1" type="ORF">B7P34_36150</name>
</gene>
<evidence type="ECO:0000313" key="2">
    <source>
        <dbReference type="Proteomes" id="UP000242427"/>
    </source>
</evidence>
<dbReference type="EMBL" id="PXWG01000345">
    <property type="protein sequence ID" value="PSJ23926.1"/>
    <property type="molecule type" value="Genomic_DNA"/>
</dbReference>
<keyword evidence="2" id="KW-1185">Reference proteome</keyword>
<name>A0A9X7JI72_9ACTN</name>
<dbReference type="Proteomes" id="UP000242427">
    <property type="component" value="Unassembled WGS sequence"/>
</dbReference>
<evidence type="ECO:0000313" key="1">
    <source>
        <dbReference type="EMBL" id="PSJ23926.1"/>
    </source>
</evidence>